<dbReference type="Proteomes" id="UP000272025">
    <property type="component" value="Unassembled WGS sequence"/>
</dbReference>
<name>A0A3N2PZ83_SODAK</name>
<evidence type="ECO:0000313" key="3">
    <source>
        <dbReference type="Proteomes" id="UP000272025"/>
    </source>
</evidence>
<feature type="region of interest" description="Disordered" evidence="1">
    <location>
        <begin position="23"/>
        <end position="50"/>
    </location>
</feature>
<dbReference type="RefSeq" id="XP_028467542.1">
    <property type="nucleotide sequence ID" value="XM_028606753.1"/>
</dbReference>
<dbReference type="PROSITE" id="PS51257">
    <property type="entry name" value="PROKAR_LIPOPROTEIN"/>
    <property type="match status" value="1"/>
</dbReference>
<organism evidence="2 3">
    <name type="scientific">Sodiomyces alkalinus (strain CBS 110278 / VKM F-3762 / F11)</name>
    <name type="common">Alkaliphilic filamentous fungus</name>
    <dbReference type="NCBI Taxonomy" id="1314773"/>
    <lineage>
        <taxon>Eukaryota</taxon>
        <taxon>Fungi</taxon>
        <taxon>Dikarya</taxon>
        <taxon>Ascomycota</taxon>
        <taxon>Pezizomycotina</taxon>
        <taxon>Sordariomycetes</taxon>
        <taxon>Hypocreomycetidae</taxon>
        <taxon>Glomerellales</taxon>
        <taxon>Plectosphaerellaceae</taxon>
        <taxon>Sodiomyces</taxon>
    </lineage>
</organism>
<dbReference type="EMBL" id="ML119053">
    <property type="protein sequence ID" value="ROT39736.1"/>
    <property type="molecule type" value="Genomic_DNA"/>
</dbReference>
<accession>A0A3N2PZ83</accession>
<sequence>MSKCCLPTPPSLAWFVNASSSCISSGRLSPASPQQHEIAKGPTTSDVRTRGQRERLSLVLLCSVQTVCYCIAKLLRTPTLSSSRPDRPTNRLTD</sequence>
<feature type="compositionally biased region" description="Polar residues" evidence="1">
    <location>
        <begin position="23"/>
        <end position="35"/>
    </location>
</feature>
<gene>
    <name evidence="2" type="ORF">SODALDRAFT_136774</name>
</gene>
<evidence type="ECO:0000313" key="2">
    <source>
        <dbReference type="EMBL" id="ROT39736.1"/>
    </source>
</evidence>
<proteinExistence type="predicted"/>
<evidence type="ECO:0000256" key="1">
    <source>
        <dbReference type="SAM" id="MobiDB-lite"/>
    </source>
</evidence>
<dbReference type="AlphaFoldDB" id="A0A3N2PZ83"/>
<dbReference type="GeneID" id="39575231"/>
<keyword evidence="3" id="KW-1185">Reference proteome</keyword>
<reference evidence="2 3" key="1">
    <citation type="journal article" date="2018" name="Mol. Ecol.">
        <title>The obligate alkalophilic soda-lake fungus Sodiomyces alkalinus has shifted to a protein diet.</title>
        <authorList>
            <person name="Grum-Grzhimaylo A.A."/>
            <person name="Falkoski D.L."/>
            <person name="van den Heuvel J."/>
            <person name="Valero-Jimenez C.A."/>
            <person name="Min B."/>
            <person name="Choi I.G."/>
            <person name="Lipzen A."/>
            <person name="Daum C.G."/>
            <person name="Aanen D.K."/>
            <person name="Tsang A."/>
            <person name="Henrissat B."/>
            <person name="Bilanenko E.N."/>
            <person name="de Vries R.P."/>
            <person name="van Kan J.A.L."/>
            <person name="Grigoriev I.V."/>
            <person name="Debets A.J.M."/>
        </authorList>
    </citation>
    <scope>NUCLEOTIDE SEQUENCE [LARGE SCALE GENOMIC DNA]</scope>
    <source>
        <strain evidence="2 3">F11</strain>
    </source>
</reference>
<protein>
    <submittedName>
        <fullName evidence="2">Uncharacterized protein</fullName>
    </submittedName>
</protein>